<dbReference type="GO" id="GO:0005886">
    <property type="term" value="C:plasma membrane"/>
    <property type="evidence" value="ECO:0007669"/>
    <property type="project" value="UniProtKB-SubCell"/>
</dbReference>
<dbReference type="EMBL" id="CP001823">
    <property type="protein sequence ID" value="ACZ37600.1"/>
    <property type="molecule type" value="Genomic_DNA"/>
</dbReference>
<evidence type="ECO:0000256" key="2">
    <source>
        <dbReference type="ARBA" id="ARBA00022448"/>
    </source>
</evidence>
<feature type="transmembrane region" description="Helical" evidence="7">
    <location>
        <begin position="53"/>
        <end position="74"/>
    </location>
</feature>
<protein>
    <submittedName>
        <fullName evidence="9">Major facilitator superfamily MFS_1</fullName>
    </submittedName>
</protein>
<evidence type="ECO:0000256" key="7">
    <source>
        <dbReference type="SAM" id="Phobius"/>
    </source>
</evidence>
<reference evidence="9 10" key="2">
    <citation type="journal article" date="2010" name="Stand. Genomic Sci.">
        <title>Complete genome sequence of Desulfohalobium retbaense type strain (HR(100)).</title>
        <authorList>
            <person name="Spring S."/>
            <person name="Nolan M."/>
            <person name="Lapidus A."/>
            <person name="Glavina Del Rio T."/>
            <person name="Copeland A."/>
            <person name="Tice H."/>
            <person name="Cheng J.F."/>
            <person name="Lucas S."/>
            <person name="Land M."/>
            <person name="Chen F."/>
            <person name="Bruce D."/>
            <person name="Goodwin L."/>
            <person name="Pitluck S."/>
            <person name="Ivanova N."/>
            <person name="Mavromatis K."/>
            <person name="Mikhailova N."/>
            <person name="Pati A."/>
            <person name="Chen A."/>
            <person name="Palaniappan K."/>
            <person name="Hauser L."/>
            <person name="Chang Y.J."/>
            <person name="Jeffries C.D."/>
            <person name="Munk C."/>
            <person name="Kiss H."/>
            <person name="Chain P."/>
            <person name="Han C."/>
            <person name="Brettin T."/>
            <person name="Detter J.C."/>
            <person name="Schuler E."/>
            <person name="Goker M."/>
            <person name="Rohde M."/>
            <person name="Bristow J."/>
            <person name="Eisen J.A."/>
            <person name="Markowitz V."/>
            <person name="Hugenholtz P."/>
            <person name="Kyrpides N.C."/>
            <person name="Klenk H.P."/>
        </authorList>
    </citation>
    <scope>NUCLEOTIDE SEQUENCE [LARGE SCALE GENOMIC DNA]</scope>
    <source>
        <strain evidence="10">ATCC 49802 / DSM 20745 / S 6022</strain>
    </source>
</reference>
<evidence type="ECO:0000256" key="5">
    <source>
        <dbReference type="ARBA" id="ARBA00022989"/>
    </source>
</evidence>
<dbReference type="FunCoup" id="D1C662">
    <property type="interactions" value="145"/>
</dbReference>
<dbReference type="RefSeq" id="WP_012870648.1">
    <property type="nucleotide sequence ID" value="NC_013523.1"/>
</dbReference>
<dbReference type="Gene3D" id="1.20.1250.20">
    <property type="entry name" value="MFS general substrate transporter like domains"/>
    <property type="match status" value="1"/>
</dbReference>
<dbReference type="HOGENOM" id="CLU_034180_13_4_0"/>
<dbReference type="GO" id="GO:0022857">
    <property type="term" value="F:transmembrane transporter activity"/>
    <property type="evidence" value="ECO:0007669"/>
    <property type="project" value="InterPro"/>
</dbReference>
<keyword evidence="3" id="KW-1003">Cell membrane</keyword>
<comment type="subcellular location">
    <subcellularLocation>
        <location evidence="1">Cell membrane</location>
        <topology evidence="1">Multi-pass membrane protein</topology>
    </subcellularLocation>
</comment>
<feature type="transmembrane region" description="Helical" evidence="7">
    <location>
        <begin position="386"/>
        <end position="407"/>
    </location>
</feature>
<feature type="transmembrane region" description="Helical" evidence="7">
    <location>
        <begin position="94"/>
        <end position="115"/>
    </location>
</feature>
<dbReference type="AlphaFoldDB" id="D1C662"/>
<dbReference type="InParanoid" id="D1C662"/>
<dbReference type="eggNOG" id="COG2211">
    <property type="taxonomic scope" value="Bacteria"/>
</dbReference>
<evidence type="ECO:0000256" key="4">
    <source>
        <dbReference type="ARBA" id="ARBA00022692"/>
    </source>
</evidence>
<keyword evidence="2" id="KW-0813">Transport</keyword>
<feature type="domain" description="Major facilitator superfamily (MFS) profile" evidence="8">
    <location>
        <begin position="181"/>
        <end position="427"/>
    </location>
</feature>
<name>D1C662_SPHTD</name>
<dbReference type="KEGG" id="sti:Sthe_0161"/>
<evidence type="ECO:0000256" key="3">
    <source>
        <dbReference type="ARBA" id="ARBA00022475"/>
    </source>
</evidence>
<keyword evidence="5 7" id="KW-1133">Transmembrane helix</keyword>
<feature type="transmembrane region" description="Helical" evidence="7">
    <location>
        <begin position="270"/>
        <end position="287"/>
    </location>
</feature>
<organism evidence="9 10">
    <name type="scientific">Sphaerobacter thermophilus (strain ATCC 49802 / DSM 20745 / KCCM 41009 / NCIMB 13125 / S 6022)</name>
    <dbReference type="NCBI Taxonomy" id="479434"/>
    <lineage>
        <taxon>Bacteria</taxon>
        <taxon>Pseudomonadati</taxon>
        <taxon>Thermomicrobiota</taxon>
        <taxon>Thermomicrobia</taxon>
        <taxon>Sphaerobacterales</taxon>
        <taxon>Sphaerobacterineae</taxon>
        <taxon>Sphaerobacteraceae</taxon>
        <taxon>Sphaerobacter</taxon>
    </lineage>
</organism>
<dbReference type="Pfam" id="PF05977">
    <property type="entry name" value="MFS_3"/>
    <property type="match status" value="1"/>
</dbReference>
<dbReference type="PANTHER" id="PTHR23513:SF6">
    <property type="entry name" value="MAJOR FACILITATOR SUPERFAMILY ASSOCIATED DOMAIN-CONTAINING PROTEIN"/>
    <property type="match status" value="1"/>
</dbReference>
<keyword evidence="10" id="KW-1185">Reference proteome</keyword>
<dbReference type="Proteomes" id="UP000002027">
    <property type="component" value="Chromosome 1"/>
</dbReference>
<proteinExistence type="predicted"/>
<keyword evidence="4 7" id="KW-0812">Transmembrane</keyword>
<dbReference type="InterPro" id="IPR020846">
    <property type="entry name" value="MFS_dom"/>
</dbReference>
<gene>
    <name evidence="9" type="ordered locus">Sthe_0161</name>
</gene>
<dbReference type="SUPFAM" id="SSF103473">
    <property type="entry name" value="MFS general substrate transporter"/>
    <property type="match status" value="1"/>
</dbReference>
<reference evidence="10" key="1">
    <citation type="submission" date="2009-11" db="EMBL/GenBank/DDBJ databases">
        <title>The complete chromosome 1 of Sphaerobacter thermophilus DSM 20745.</title>
        <authorList>
            <person name="Lucas S."/>
            <person name="Copeland A."/>
            <person name="Lapidus A."/>
            <person name="Glavina del Rio T."/>
            <person name="Dalin E."/>
            <person name="Tice H."/>
            <person name="Bruce D."/>
            <person name="Goodwin L."/>
            <person name="Pitluck S."/>
            <person name="Kyrpides N."/>
            <person name="Mavromatis K."/>
            <person name="Ivanova N."/>
            <person name="Mikhailova N."/>
            <person name="LaButti K.M."/>
            <person name="Clum A."/>
            <person name="Sun H.I."/>
            <person name="Brettin T."/>
            <person name="Detter J.C."/>
            <person name="Han C."/>
            <person name="Larimer F."/>
            <person name="Land M."/>
            <person name="Hauser L."/>
            <person name="Markowitz V."/>
            <person name="Cheng J.F."/>
            <person name="Hugenholtz P."/>
            <person name="Woyke T."/>
            <person name="Wu D."/>
            <person name="Steenblock K."/>
            <person name="Schneider S."/>
            <person name="Pukall R."/>
            <person name="Goeker M."/>
            <person name="Klenk H.P."/>
            <person name="Eisen J.A."/>
        </authorList>
    </citation>
    <scope>NUCLEOTIDE SEQUENCE [LARGE SCALE GENOMIC DNA]</scope>
    <source>
        <strain evidence="10">ATCC 49802 / DSM 20745 / S 6022</strain>
    </source>
</reference>
<dbReference type="CDD" id="cd06173">
    <property type="entry name" value="MFS_MefA_like"/>
    <property type="match status" value="1"/>
</dbReference>
<sequence>MGRAGHSFGLLRRNRDFAALWGAELFSTLGDRVHRVALAALVYRLTGSLTETGIAFVATALPDLLFGLAAGSFVDRWDRRRAMIVSNLLRVPAVVLIPVVAHIHLWLVYLILFWVNTLALVFRPAKTALLPSIVKSDELHAANSLNGIMENTADVLGYPLGGILVSTASVWFGSEQGLAAAFIFDGLMFVVSALCIASIRPRGAPPERDAVTSSIWHDMREGVAFTWRQPLVRANTAVMLLGPLTLGATFPLLVGYAWEVLGGGEWEYSMLGTGISVGSILAGFWLTSLSSVRTGLSVVVGLVVMGLGVMGTAMVSHLWLAVALMAISGMGSMMVLVPSVTLVQRHTPDRLLGRVFAVRSTLIFAAMIITNAVGGVAGERFGVRESLFFCGSALVALVLLASVFPSVRASDTPPMLADEPQVAMDEA</sequence>
<dbReference type="InterPro" id="IPR036259">
    <property type="entry name" value="MFS_trans_sf"/>
</dbReference>
<feature type="transmembrane region" description="Helical" evidence="7">
    <location>
        <begin position="355"/>
        <end position="374"/>
    </location>
</feature>
<dbReference type="PANTHER" id="PTHR23513">
    <property type="entry name" value="INTEGRAL MEMBRANE EFFLUX PROTEIN-RELATED"/>
    <property type="match status" value="1"/>
</dbReference>
<evidence type="ECO:0000313" key="9">
    <source>
        <dbReference type="EMBL" id="ACZ37600.1"/>
    </source>
</evidence>
<dbReference type="OrthoDB" id="9774907at2"/>
<evidence type="ECO:0000256" key="6">
    <source>
        <dbReference type="ARBA" id="ARBA00023136"/>
    </source>
</evidence>
<evidence type="ECO:0000313" key="10">
    <source>
        <dbReference type="Proteomes" id="UP000002027"/>
    </source>
</evidence>
<evidence type="ECO:0000256" key="1">
    <source>
        <dbReference type="ARBA" id="ARBA00004651"/>
    </source>
</evidence>
<feature type="transmembrane region" description="Helical" evidence="7">
    <location>
        <begin position="319"/>
        <end position="343"/>
    </location>
</feature>
<feature type="transmembrane region" description="Helical" evidence="7">
    <location>
        <begin position="237"/>
        <end position="258"/>
    </location>
</feature>
<dbReference type="PROSITE" id="PS50850">
    <property type="entry name" value="MFS"/>
    <property type="match status" value="1"/>
</dbReference>
<keyword evidence="6 7" id="KW-0472">Membrane</keyword>
<feature type="transmembrane region" description="Helical" evidence="7">
    <location>
        <begin position="178"/>
        <end position="199"/>
    </location>
</feature>
<feature type="transmembrane region" description="Helical" evidence="7">
    <location>
        <begin position="294"/>
        <end position="313"/>
    </location>
</feature>
<dbReference type="InterPro" id="IPR010290">
    <property type="entry name" value="TM_effector"/>
</dbReference>
<accession>D1C662</accession>
<evidence type="ECO:0000259" key="8">
    <source>
        <dbReference type="PROSITE" id="PS50850"/>
    </source>
</evidence>